<feature type="domain" description="GYF" evidence="8">
    <location>
        <begin position="11"/>
        <end position="54"/>
    </location>
</feature>
<dbReference type="InterPro" id="IPR051791">
    <property type="entry name" value="Pra-immunoreactive"/>
</dbReference>
<protein>
    <submittedName>
        <fullName evidence="9">RDD family protein</fullName>
    </submittedName>
</protein>
<dbReference type="Proteomes" id="UP000636110">
    <property type="component" value="Unassembled WGS sequence"/>
</dbReference>
<name>A0ABR6F2K0_9SPHI</name>
<dbReference type="PANTHER" id="PTHR36115">
    <property type="entry name" value="PROLINE-RICH ANTIGEN HOMOLOG-RELATED"/>
    <property type="match status" value="1"/>
</dbReference>
<proteinExistence type="predicted"/>
<reference evidence="9 10" key="1">
    <citation type="submission" date="2019-11" db="EMBL/GenBank/DDBJ databases">
        <title>Description of Pedobacter sp. LMG 31462T.</title>
        <authorList>
            <person name="Carlier A."/>
            <person name="Qi S."/>
            <person name="Vandamme P."/>
        </authorList>
    </citation>
    <scope>NUCLEOTIDE SEQUENCE [LARGE SCALE GENOMIC DNA]</scope>
    <source>
        <strain evidence="9 10">LMG 31462</strain>
    </source>
</reference>
<dbReference type="RefSeq" id="WP_182961733.1">
    <property type="nucleotide sequence ID" value="NZ_WNXC01000011.1"/>
</dbReference>
<keyword evidence="3 6" id="KW-0812">Transmembrane</keyword>
<evidence type="ECO:0000256" key="2">
    <source>
        <dbReference type="ARBA" id="ARBA00022475"/>
    </source>
</evidence>
<keyword evidence="5 6" id="KW-0472">Membrane</keyword>
<evidence type="ECO:0000313" key="9">
    <source>
        <dbReference type="EMBL" id="MBB2151770.1"/>
    </source>
</evidence>
<feature type="transmembrane region" description="Helical" evidence="6">
    <location>
        <begin position="109"/>
        <end position="129"/>
    </location>
</feature>
<evidence type="ECO:0000256" key="4">
    <source>
        <dbReference type="ARBA" id="ARBA00022989"/>
    </source>
</evidence>
<accession>A0ABR6F2K0</accession>
<keyword evidence="2" id="KW-1003">Cell membrane</keyword>
<comment type="subcellular location">
    <subcellularLocation>
        <location evidence="1">Cell membrane</location>
        <topology evidence="1">Multi-pass membrane protein</topology>
    </subcellularLocation>
</comment>
<evidence type="ECO:0000259" key="7">
    <source>
        <dbReference type="Pfam" id="PF06271"/>
    </source>
</evidence>
<keyword evidence="10" id="KW-1185">Reference proteome</keyword>
<evidence type="ECO:0000313" key="10">
    <source>
        <dbReference type="Proteomes" id="UP000636110"/>
    </source>
</evidence>
<evidence type="ECO:0000256" key="1">
    <source>
        <dbReference type="ARBA" id="ARBA00004651"/>
    </source>
</evidence>
<evidence type="ECO:0000256" key="3">
    <source>
        <dbReference type="ARBA" id="ARBA00022692"/>
    </source>
</evidence>
<dbReference type="PANTHER" id="PTHR36115:SF4">
    <property type="entry name" value="MEMBRANE PROTEIN"/>
    <property type="match status" value="1"/>
</dbReference>
<dbReference type="InterPro" id="IPR010432">
    <property type="entry name" value="RDD"/>
</dbReference>
<feature type="domain" description="RDD" evidence="7">
    <location>
        <begin position="71"/>
        <end position="197"/>
    </location>
</feature>
<dbReference type="Pfam" id="PF14237">
    <property type="entry name" value="GYF_2"/>
    <property type="match status" value="1"/>
</dbReference>
<sequence>MENGVNPEYTVVINGKPTGPYPLDLLKTLSILPGTFVRKPGMDDYKEAHEFPELRELLGFTYRKTAPQYFASFDQRLLASVIDYFLITIGYAVLVLLSFIFVSEKTERIAAIVIGLPLIPLAKFFYGSIAEAGVKQATLGKALLNIRVTDLEGNRISLGNSYGRNAAKALSVLPVFFGYLYSFLNRKQQCFHDLIAETLVIKDRLI</sequence>
<comment type="caution">
    <text evidence="9">The sequence shown here is derived from an EMBL/GenBank/DDBJ whole genome shotgun (WGS) entry which is preliminary data.</text>
</comment>
<dbReference type="InterPro" id="IPR025640">
    <property type="entry name" value="GYF_2"/>
</dbReference>
<feature type="transmembrane region" description="Helical" evidence="6">
    <location>
        <begin position="166"/>
        <end position="184"/>
    </location>
</feature>
<evidence type="ECO:0000259" key="8">
    <source>
        <dbReference type="Pfam" id="PF14237"/>
    </source>
</evidence>
<evidence type="ECO:0000256" key="5">
    <source>
        <dbReference type="ARBA" id="ARBA00023136"/>
    </source>
</evidence>
<organism evidence="9 10">
    <name type="scientific">Pedobacter gandavensis</name>
    <dbReference type="NCBI Taxonomy" id="2679963"/>
    <lineage>
        <taxon>Bacteria</taxon>
        <taxon>Pseudomonadati</taxon>
        <taxon>Bacteroidota</taxon>
        <taxon>Sphingobacteriia</taxon>
        <taxon>Sphingobacteriales</taxon>
        <taxon>Sphingobacteriaceae</taxon>
        <taxon>Pedobacter</taxon>
    </lineage>
</organism>
<evidence type="ECO:0000256" key="6">
    <source>
        <dbReference type="SAM" id="Phobius"/>
    </source>
</evidence>
<keyword evidence="4 6" id="KW-1133">Transmembrane helix</keyword>
<dbReference type="EMBL" id="WNXC01000011">
    <property type="protein sequence ID" value="MBB2151770.1"/>
    <property type="molecule type" value="Genomic_DNA"/>
</dbReference>
<gene>
    <name evidence="9" type="ORF">GM920_22945</name>
</gene>
<feature type="transmembrane region" description="Helical" evidence="6">
    <location>
        <begin position="77"/>
        <end position="102"/>
    </location>
</feature>
<dbReference type="Pfam" id="PF06271">
    <property type="entry name" value="RDD"/>
    <property type="match status" value="1"/>
</dbReference>